<dbReference type="InterPro" id="IPR011990">
    <property type="entry name" value="TPR-like_helical_dom_sf"/>
</dbReference>
<dbReference type="GO" id="GO:0004656">
    <property type="term" value="F:procollagen-proline 4-dioxygenase activity"/>
    <property type="evidence" value="ECO:0007669"/>
    <property type="project" value="InterPro"/>
</dbReference>
<gene>
    <name evidence="4" type="ORF">APLA_LOCUS11457</name>
</gene>
<sequence>MASKGISKYLANPLNAFTLIKRLVTDLKYVKHLIKSGEENIHNVTTKHENIKYPTSEDLIGAVKGLMSLEEVYKLDIKEIANGKLNGFVYSAAMTAGDCYEFARILFNELDPESAVTLMEEALPKYYEEKFPYLFTDIEIMEYISYGNYMLGNPKIALYWTNKILNIEPNHSRSRNSLIRFQKDILDEETKPNKSFESEEESFEQETEKVKNVL</sequence>
<dbReference type="Proteomes" id="UP000494106">
    <property type="component" value="Unassembled WGS sequence"/>
</dbReference>
<evidence type="ECO:0000259" key="3">
    <source>
        <dbReference type="Pfam" id="PF23558"/>
    </source>
</evidence>
<feature type="region of interest" description="Disordered" evidence="1">
    <location>
        <begin position="190"/>
        <end position="214"/>
    </location>
</feature>
<proteinExistence type="predicted"/>
<evidence type="ECO:0000259" key="2">
    <source>
        <dbReference type="Pfam" id="PF08336"/>
    </source>
</evidence>
<dbReference type="GO" id="GO:0005783">
    <property type="term" value="C:endoplasmic reticulum"/>
    <property type="evidence" value="ECO:0007669"/>
    <property type="project" value="InterPro"/>
</dbReference>
<evidence type="ECO:0000256" key="1">
    <source>
        <dbReference type="SAM" id="MobiDB-lite"/>
    </source>
</evidence>
<dbReference type="Pfam" id="PF23558">
    <property type="entry name" value="TPR_P4H"/>
    <property type="match status" value="1"/>
</dbReference>
<accession>A0A8S1AFY6</accession>
<feature type="domain" description="Prolyl 4-hydroxylase peptide-substrate-binding" evidence="3">
    <location>
        <begin position="97"/>
        <end position="182"/>
    </location>
</feature>
<dbReference type="EMBL" id="CADEBC010000532">
    <property type="protein sequence ID" value="CAB3248040.1"/>
    <property type="molecule type" value="Genomic_DNA"/>
</dbReference>
<name>A0A8S1AFY6_ARCPL</name>
<keyword evidence="5" id="KW-1185">Reference proteome</keyword>
<dbReference type="Gene3D" id="6.10.140.1460">
    <property type="match status" value="1"/>
</dbReference>
<dbReference type="AlphaFoldDB" id="A0A8S1AFY6"/>
<reference evidence="4 5" key="1">
    <citation type="submission" date="2020-04" db="EMBL/GenBank/DDBJ databases">
        <authorList>
            <person name="Wallbank WR R."/>
            <person name="Pardo Diaz C."/>
            <person name="Kozak K."/>
            <person name="Martin S."/>
            <person name="Jiggins C."/>
            <person name="Moest M."/>
            <person name="Warren A I."/>
            <person name="Byers J.R.P. K."/>
            <person name="Montejo-Kovacevich G."/>
            <person name="Yen C E."/>
        </authorList>
    </citation>
    <scope>NUCLEOTIDE SEQUENCE [LARGE SCALE GENOMIC DNA]</scope>
</reference>
<dbReference type="InterPro" id="IPR013547">
    <property type="entry name" value="P4H_N"/>
</dbReference>
<comment type="caution">
    <text evidence="4">The sequence shown here is derived from an EMBL/GenBank/DDBJ whole genome shotgun (WGS) entry which is preliminary data.</text>
</comment>
<dbReference type="InterPro" id="IPR059068">
    <property type="entry name" value="TPR_P4H"/>
</dbReference>
<organism evidence="4 5">
    <name type="scientific">Arctia plantaginis</name>
    <name type="common">Wood tiger moth</name>
    <name type="synonym">Phalaena plantaginis</name>
    <dbReference type="NCBI Taxonomy" id="874455"/>
    <lineage>
        <taxon>Eukaryota</taxon>
        <taxon>Metazoa</taxon>
        <taxon>Ecdysozoa</taxon>
        <taxon>Arthropoda</taxon>
        <taxon>Hexapoda</taxon>
        <taxon>Insecta</taxon>
        <taxon>Pterygota</taxon>
        <taxon>Neoptera</taxon>
        <taxon>Endopterygota</taxon>
        <taxon>Lepidoptera</taxon>
        <taxon>Glossata</taxon>
        <taxon>Ditrysia</taxon>
        <taxon>Noctuoidea</taxon>
        <taxon>Erebidae</taxon>
        <taxon>Arctiinae</taxon>
        <taxon>Arctia</taxon>
    </lineage>
</organism>
<dbReference type="SUPFAM" id="SSF48452">
    <property type="entry name" value="TPR-like"/>
    <property type="match status" value="1"/>
</dbReference>
<dbReference type="Pfam" id="PF08336">
    <property type="entry name" value="P4Ha_N"/>
    <property type="match status" value="1"/>
</dbReference>
<dbReference type="Gene3D" id="1.25.40.10">
    <property type="entry name" value="Tetratricopeptide repeat domain"/>
    <property type="match status" value="1"/>
</dbReference>
<feature type="domain" description="Prolyl 4-hydroxylase N-terminal" evidence="2">
    <location>
        <begin position="3"/>
        <end position="87"/>
    </location>
</feature>
<evidence type="ECO:0000313" key="5">
    <source>
        <dbReference type="Proteomes" id="UP000494106"/>
    </source>
</evidence>
<evidence type="ECO:0000313" key="4">
    <source>
        <dbReference type="EMBL" id="CAB3248040.1"/>
    </source>
</evidence>
<protein>
    <submittedName>
        <fullName evidence="4">Uncharacterized protein</fullName>
    </submittedName>
</protein>
<dbReference type="OrthoDB" id="420380at2759"/>